<dbReference type="GO" id="GO:0008276">
    <property type="term" value="F:protein methyltransferase activity"/>
    <property type="evidence" value="ECO:0007669"/>
    <property type="project" value="UniProtKB-ARBA"/>
</dbReference>
<dbReference type="RefSeq" id="XP_027205262.1">
    <property type="nucleotide sequence ID" value="XM_027349461.1"/>
</dbReference>
<gene>
    <name evidence="7" type="primary">LOC113798871</name>
</gene>
<dbReference type="Proteomes" id="UP000515146">
    <property type="component" value="Unplaced"/>
</dbReference>
<dbReference type="InterPro" id="IPR050869">
    <property type="entry name" value="H3K4_H4K5_MeTrfase"/>
</dbReference>
<evidence type="ECO:0000256" key="2">
    <source>
        <dbReference type="ARBA" id="ARBA00022771"/>
    </source>
</evidence>
<sequence>MYYCGKNCQQKDWIQHKFECKVYKNNQLKAIEQTDDLFFRFVLRTYLYLINSPESFYERRQLLNDENSAVCLNDIINQELPSHDQEKINHFMYLNQQFKLLKIELDPVRMLKYHGICYEYVTKIIDYGMQQLGSGIYIAESQLKHSCSPSATTLFNNTQLVMRATRSIKSGEQITINNIISQIGRSLEWKFLPNFSFICKECALKCETYSFKKIQQLALEFISKPLPNDLNDQNAILKKILSMKNEICSECDSSLIFGKIMIMQSYIILHDIVEELSVAEMAKRLEIKLPAVYNEIFENVYFNREIAPISIMKALANVEFN</sequence>
<dbReference type="Pfam" id="PF01753">
    <property type="entry name" value="zf-MYND"/>
    <property type="match status" value="1"/>
</dbReference>
<dbReference type="InterPro" id="IPR046341">
    <property type="entry name" value="SET_dom_sf"/>
</dbReference>
<dbReference type="InterPro" id="IPR002893">
    <property type="entry name" value="Znf_MYND"/>
</dbReference>
<proteinExistence type="predicted"/>
<keyword evidence="2" id="KW-0863">Zinc-finger</keyword>
<evidence type="ECO:0000259" key="4">
    <source>
        <dbReference type="Pfam" id="PF00856"/>
    </source>
</evidence>
<feature type="domain" description="MYND-type" evidence="5">
    <location>
        <begin position="2"/>
        <end position="20"/>
    </location>
</feature>
<keyword evidence="6" id="KW-1185">Reference proteome</keyword>
<dbReference type="SUPFAM" id="SSF82199">
    <property type="entry name" value="SET domain"/>
    <property type="match status" value="1"/>
</dbReference>
<dbReference type="Gene3D" id="6.10.140.2220">
    <property type="match status" value="1"/>
</dbReference>
<feature type="non-terminal residue" evidence="7">
    <location>
        <position position="321"/>
    </location>
</feature>
<accession>A0A6P6YJ41</accession>
<dbReference type="Gene3D" id="2.170.270.10">
    <property type="entry name" value="SET domain"/>
    <property type="match status" value="1"/>
</dbReference>
<evidence type="ECO:0000313" key="7">
    <source>
        <dbReference type="RefSeq" id="XP_027205262.1"/>
    </source>
</evidence>
<dbReference type="GO" id="GO:0008757">
    <property type="term" value="F:S-adenosylmethionine-dependent methyltransferase activity"/>
    <property type="evidence" value="ECO:0007669"/>
    <property type="project" value="UniProtKB-ARBA"/>
</dbReference>
<dbReference type="GO" id="GO:0008270">
    <property type="term" value="F:zinc ion binding"/>
    <property type="evidence" value="ECO:0007669"/>
    <property type="project" value="UniProtKB-KW"/>
</dbReference>
<dbReference type="Gene3D" id="1.10.220.160">
    <property type="match status" value="1"/>
</dbReference>
<dbReference type="GO" id="GO:0005634">
    <property type="term" value="C:nucleus"/>
    <property type="evidence" value="ECO:0007669"/>
    <property type="project" value="TreeGrafter"/>
</dbReference>
<dbReference type="InterPro" id="IPR001214">
    <property type="entry name" value="SET_dom"/>
</dbReference>
<protein>
    <submittedName>
        <fullName evidence="7">Histone-lysine N-methyltransferase SMYD3-like</fullName>
    </submittedName>
</protein>
<dbReference type="InParanoid" id="A0A6P6YJ41"/>
<evidence type="ECO:0000256" key="3">
    <source>
        <dbReference type="ARBA" id="ARBA00022833"/>
    </source>
</evidence>
<reference evidence="7" key="1">
    <citation type="submission" date="2025-08" db="UniProtKB">
        <authorList>
            <consortium name="RefSeq"/>
        </authorList>
    </citation>
    <scope>IDENTIFICATION</scope>
    <source>
        <strain evidence="7">Airmid</strain>
    </source>
</reference>
<dbReference type="KEGG" id="dpte:113798871"/>
<dbReference type="GO" id="GO:0008170">
    <property type="term" value="F:N-methyltransferase activity"/>
    <property type="evidence" value="ECO:0007669"/>
    <property type="project" value="UniProtKB-ARBA"/>
</dbReference>
<dbReference type="Pfam" id="PF00856">
    <property type="entry name" value="SET"/>
    <property type="match status" value="1"/>
</dbReference>
<feature type="domain" description="SET" evidence="4">
    <location>
        <begin position="74"/>
        <end position="177"/>
    </location>
</feature>
<evidence type="ECO:0000256" key="1">
    <source>
        <dbReference type="ARBA" id="ARBA00022723"/>
    </source>
</evidence>
<dbReference type="OrthoDB" id="6514545at2759"/>
<dbReference type="PANTHER" id="PTHR12197:SF251">
    <property type="entry name" value="EG:BACR7C10.4 PROTEIN"/>
    <property type="match status" value="1"/>
</dbReference>
<dbReference type="SUPFAM" id="SSF144232">
    <property type="entry name" value="HIT/MYND zinc finger-like"/>
    <property type="match status" value="1"/>
</dbReference>
<keyword evidence="3" id="KW-0862">Zinc</keyword>
<dbReference type="PANTHER" id="PTHR12197">
    <property type="entry name" value="HISTONE-LYSINE N-METHYLTRANSFERASE SMYD"/>
    <property type="match status" value="1"/>
</dbReference>
<keyword evidence="1" id="KW-0479">Metal-binding</keyword>
<evidence type="ECO:0000259" key="5">
    <source>
        <dbReference type="Pfam" id="PF01753"/>
    </source>
</evidence>
<evidence type="ECO:0000313" key="6">
    <source>
        <dbReference type="Proteomes" id="UP000515146"/>
    </source>
</evidence>
<name>A0A6P6YJ41_DERPT</name>
<organism evidence="6 7">
    <name type="scientific">Dermatophagoides pteronyssinus</name>
    <name type="common">European house dust mite</name>
    <dbReference type="NCBI Taxonomy" id="6956"/>
    <lineage>
        <taxon>Eukaryota</taxon>
        <taxon>Metazoa</taxon>
        <taxon>Ecdysozoa</taxon>
        <taxon>Arthropoda</taxon>
        <taxon>Chelicerata</taxon>
        <taxon>Arachnida</taxon>
        <taxon>Acari</taxon>
        <taxon>Acariformes</taxon>
        <taxon>Sarcoptiformes</taxon>
        <taxon>Astigmata</taxon>
        <taxon>Psoroptidia</taxon>
        <taxon>Analgoidea</taxon>
        <taxon>Pyroglyphidae</taxon>
        <taxon>Dermatophagoidinae</taxon>
        <taxon>Dermatophagoides</taxon>
    </lineage>
</organism>
<dbReference type="AlphaFoldDB" id="A0A6P6YJ41"/>